<dbReference type="Proteomes" id="UP001630127">
    <property type="component" value="Unassembled WGS sequence"/>
</dbReference>
<dbReference type="AlphaFoldDB" id="A0ABD2Z3Y7"/>
<evidence type="ECO:0000313" key="2">
    <source>
        <dbReference type="EMBL" id="KAL3512822.1"/>
    </source>
</evidence>
<organism evidence="2 3">
    <name type="scientific">Cinchona calisaya</name>
    <dbReference type="NCBI Taxonomy" id="153742"/>
    <lineage>
        <taxon>Eukaryota</taxon>
        <taxon>Viridiplantae</taxon>
        <taxon>Streptophyta</taxon>
        <taxon>Embryophyta</taxon>
        <taxon>Tracheophyta</taxon>
        <taxon>Spermatophyta</taxon>
        <taxon>Magnoliopsida</taxon>
        <taxon>eudicotyledons</taxon>
        <taxon>Gunneridae</taxon>
        <taxon>Pentapetalae</taxon>
        <taxon>asterids</taxon>
        <taxon>lamiids</taxon>
        <taxon>Gentianales</taxon>
        <taxon>Rubiaceae</taxon>
        <taxon>Cinchonoideae</taxon>
        <taxon>Cinchoneae</taxon>
        <taxon>Cinchona</taxon>
    </lineage>
</organism>
<feature type="region of interest" description="Disordered" evidence="1">
    <location>
        <begin position="49"/>
        <end position="80"/>
    </location>
</feature>
<feature type="region of interest" description="Disordered" evidence="1">
    <location>
        <begin position="136"/>
        <end position="155"/>
    </location>
</feature>
<feature type="compositionally biased region" description="Basic and acidic residues" evidence="1">
    <location>
        <begin position="136"/>
        <end position="148"/>
    </location>
</feature>
<proteinExistence type="predicted"/>
<comment type="caution">
    <text evidence="2">The sequence shown here is derived from an EMBL/GenBank/DDBJ whole genome shotgun (WGS) entry which is preliminary data.</text>
</comment>
<evidence type="ECO:0000256" key="1">
    <source>
        <dbReference type="SAM" id="MobiDB-lite"/>
    </source>
</evidence>
<keyword evidence="3" id="KW-1185">Reference proteome</keyword>
<gene>
    <name evidence="2" type="ORF">ACH5RR_025539</name>
</gene>
<protein>
    <submittedName>
        <fullName evidence="2">Uncharacterized protein</fullName>
    </submittedName>
</protein>
<sequence>MDSSPKRESDGKRIAPSSKSLYNFTLPSGLKWGHQKHLRCLTSQQPYSNIVTKSDYSRNSTTLSSDHNNGQSKPVIPANQRSPLTIAQKGIKAKSPFASNSGRGTTKIEAVREKLMSDLKVAMDDHLKLGIFEEKEQVQKEDSKRPEEELPWNLRNRRVASKTRVKGGNASL</sequence>
<name>A0ABD2Z3Y7_9GENT</name>
<accession>A0ABD2Z3Y7</accession>
<feature type="compositionally biased region" description="Polar residues" evidence="1">
    <location>
        <begin position="49"/>
        <end position="72"/>
    </location>
</feature>
<reference evidence="2 3" key="1">
    <citation type="submission" date="2024-11" db="EMBL/GenBank/DDBJ databases">
        <title>A near-complete genome assembly of Cinchona calisaya.</title>
        <authorList>
            <person name="Lian D.C."/>
            <person name="Zhao X.W."/>
            <person name="Wei L."/>
        </authorList>
    </citation>
    <scope>NUCLEOTIDE SEQUENCE [LARGE SCALE GENOMIC DNA]</scope>
    <source>
        <tissue evidence="2">Nenye</tissue>
    </source>
</reference>
<dbReference type="EMBL" id="JBJUIK010000011">
    <property type="protein sequence ID" value="KAL3512822.1"/>
    <property type="molecule type" value="Genomic_DNA"/>
</dbReference>
<evidence type="ECO:0000313" key="3">
    <source>
        <dbReference type="Proteomes" id="UP001630127"/>
    </source>
</evidence>